<feature type="transmembrane region" description="Helical" evidence="4">
    <location>
        <begin position="379"/>
        <end position="400"/>
    </location>
</feature>
<evidence type="ECO:0000256" key="1">
    <source>
        <dbReference type="ARBA" id="ARBA00004141"/>
    </source>
</evidence>
<dbReference type="InterPro" id="IPR050327">
    <property type="entry name" value="Proton-linked_MCT"/>
</dbReference>
<feature type="transmembrane region" description="Helical" evidence="4">
    <location>
        <begin position="316"/>
        <end position="336"/>
    </location>
</feature>
<feature type="transmembrane region" description="Helical" evidence="4">
    <location>
        <begin position="208"/>
        <end position="227"/>
    </location>
</feature>
<evidence type="ECO:0000256" key="2">
    <source>
        <dbReference type="ARBA" id="ARBA00006727"/>
    </source>
</evidence>
<keyword evidence="4" id="KW-0472">Membrane</keyword>
<keyword evidence="4" id="KW-1133">Transmembrane helix</keyword>
<comment type="similarity">
    <text evidence="2">Belongs to the major facilitator superfamily. Monocarboxylate porter (TC 2.A.1.13) family.</text>
</comment>
<evidence type="ECO:0000259" key="5">
    <source>
        <dbReference type="PROSITE" id="PS50850"/>
    </source>
</evidence>
<feature type="transmembrane region" description="Helical" evidence="4">
    <location>
        <begin position="86"/>
        <end position="106"/>
    </location>
</feature>
<dbReference type="PANTHER" id="PTHR11360">
    <property type="entry name" value="MONOCARBOXYLATE TRANSPORTER"/>
    <property type="match status" value="1"/>
</dbReference>
<feature type="region of interest" description="Disordered" evidence="3">
    <location>
        <begin position="1"/>
        <end position="35"/>
    </location>
</feature>
<evidence type="ECO:0000313" key="6">
    <source>
        <dbReference type="EMBL" id="KAF7362888.1"/>
    </source>
</evidence>
<feature type="transmembrane region" description="Helical" evidence="4">
    <location>
        <begin position="406"/>
        <end position="429"/>
    </location>
</feature>
<feature type="transmembrane region" description="Helical" evidence="4">
    <location>
        <begin position="175"/>
        <end position="196"/>
    </location>
</feature>
<feature type="transmembrane region" description="Helical" evidence="4">
    <location>
        <begin position="46"/>
        <end position="66"/>
    </location>
</feature>
<comment type="subcellular location">
    <subcellularLocation>
        <location evidence="1">Membrane</location>
        <topology evidence="1">Multi-pass membrane protein</topology>
    </subcellularLocation>
</comment>
<evidence type="ECO:0000256" key="3">
    <source>
        <dbReference type="SAM" id="MobiDB-lite"/>
    </source>
</evidence>
<dbReference type="InterPro" id="IPR011701">
    <property type="entry name" value="MFS"/>
</dbReference>
<dbReference type="OrthoDB" id="6499973at2759"/>
<feature type="domain" description="Major facilitator superfamily (MFS) profile" evidence="5">
    <location>
        <begin position="48"/>
        <end position="435"/>
    </location>
</feature>
<dbReference type="PROSITE" id="PS50850">
    <property type="entry name" value="MFS"/>
    <property type="match status" value="1"/>
</dbReference>
<dbReference type="InterPro" id="IPR036259">
    <property type="entry name" value="MFS_trans_sf"/>
</dbReference>
<keyword evidence="7" id="KW-1185">Reference proteome</keyword>
<dbReference type="GO" id="GO:0022857">
    <property type="term" value="F:transmembrane transporter activity"/>
    <property type="evidence" value="ECO:0007669"/>
    <property type="project" value="InterPro"/>
</dbReference>
<dbReference type="SUPFAM" id="SSF103473">
    <property type="entry name" value="MFS general substrate transporter"/>
    <property type="match status" value="1"/>
</dbReference>
<dbReference type="PANTHER" id="PTHR11360:SF234">
    <property type="entry name" value="MFS-TYPE TRANSPORTER DBAD-RELATED"/>
    <property type="match status" value="1"/>
</dbReference>
<dbReference type="Proteomes" id="UP000620124">
    <property type="component" value="Unassembled WGS sequence"/>
</dbReference>
<dbReference type="Gene3D" id="1.20.1250.20">
    <property type="entry name" value="MFS general substrate transporter like domains"/>
    <property type="match status" value="2"/>
</dbReference>
<feature type="transmembrane region" description="Helical" evidence="4">
    <location>
        <begin position="113"/>
        <end position="134"/>
    </location>
</feature>
<feature type="compositionally biased region" description="Basic and acidic residues" evidence="3">
    <location>
        <begin position="11"/>
        <end position="26"/>
    </location>
</feature>
<feature type="transmembrane region" description="Helical" evidence="4">
    <location>
        <begin position="140"/>
        <end position="163"/>
    </location>
</feature>
<feature type="transmembrane region" description="Helical" evidence="4">
    <location>
        <begin position="342"/>
        <end position="367"/>
    </location>
</feature>
<sequence>MTDTDETPSVRTDRTLTLETTNREPEATLPKEGPEADAFPEGGFRAWATVAGAFLVQFCGFGYTTSFGVYQDFYTRDYLTESSASAISWIGSINAFIIISGGLIAGRFYDRGHFYLLVCGGALLQCFSLFMLSLCKPQQLYQIFLAQGLGAGLGSGTMYVPSIAVVSHYFHKRRALAMAIVATGSSLGAAVHPVMLNNTLPVLGFANAVRASAGLIGGLLLIACLLMRPRLPPAPTQLPFWKSLRRFAGDKAYVFTALGMATYAVGVYFPLFYLQLDAVKHGINKTLSFYSLVIMNSASVVGRLTPGFFAQRLGILNVLLVAAGCGAVFILSMIALRTIASVVVIGVLYGLCVGVYITLIPPLLAILTEDMGELGLRMGLAFAVMGLGGLIGPPINGALLTGHYVWWRPALFSGLMAAFGFSCFLASMVDLRRRRWRQNGAVDRGTEEAVEKSREADP</sequence>
<feature type="transmembrane region" description="Helical" evidence="4">
    <location>
        <begin position="252"/>
        <end position="275"/>
    </location>
</feature>
<accession>A0A8H6YMV6</accession>
<dbReference type="AlphaFoldDB" id="A0A8H6YMV6"/>
<proteinExistence type="inferred from homology"/>
<dbReference type="GO" id="GO:0016020">
    <property type="term" value="C:membrane"/>
    <property type="evidence" value="ECO:0007669"/>
    <property type="project" value="UniProtKB-SubCell"/>
</dbReference>
<dbReference type="InterPro" id="IPR020846">
    <property type="entry name" value="MFS_dom"/>
</dbReference>
<dbReference type="EMBL" id="JACAZI010000004">
    <property type="protein sequence ID" value="KAF7362888.1"/>
    <property type="molecule type" value="Genomic_DNA"/>
</dbReference>
<comment type="caution">
    <text evidence="6">The sequence shown here is derived from an EMBL/GenBank/DDBJ whole genome shotgun (WGS) entry which is preliminary data.</text>
</comment>
<dbReference type="Pfam" id="PF07690">
    <property type="entry name" value="MFS_1"/>
    <property type="match status" value="1"/>
</dbReference>
<evidence type="ECO:0000256" key="4">
    <source>
        <dbReference type="SAM" id="Phobius"/>
    </source>
</evidence>
<evidence type="ECO:0000313" key="7">
    <source>
        <dbReference type="Proteomes" id="UP000620124"/>
    </source>
</evidence>
<organism evidence="6 7">
    <name type="scientific">Mycena venus</name>
    <dbReference type="NCBI Taxonomy" id="2733690"/>
    <lineage>
        <taxon>Eukaryota</taxon>
        <taxon>Fungi</taxon>
        <taxon>Dikarya</taxon>
        <taxon>Basidiomycota</taxon>
        <taxon>Agaricomycotina</taxon>
        <taxon>Agaricomycetes</taxon>
        <taxon>Agaricomycetidae</taxon>
        <taxon>Agaricales</taxon>
        <taxon>Marasmiineae</taxon>
        <taxon>Mycenaceae</taxon>
        <taxon>Mycena</taxon>
    </lineage>
</organism>
<gene>
    <name evidence="6" type="ORF">MVEN_00638900</name>
</gene>
<feature type="transmembrane region" description="Helical" evidence="4">
    <location>
        <begin position="287"/>
        <end position="304"/>
    </location>
</feature>
<reference evidence="6" key="1">
    <citation type="submission" date="2020-05" db="EMBL/GenBank/DDBJ databases">
        <title>Mycena genomes resolve the evolution of fungal bioluminescence.</title>
        <authorList>
            <person name="Tsai I.J."/>
        </authorList>
    </citation>
    <scope>NUCLEOTIDE SEQUENCE</scope>
    <source>
        <strain evidence="6">CCC161011</strain>
    </source>
</reference>
<keyword evidence="4" id="KW-0812">Transmembrane</keyword>
<name>A0A8H6YMV6_9AGAR</name>
<protein>
    <submittedName>
        <fullName evidence="6">MFS general substrate transporter</fullName>
    </submittedName>
</protein>